<comment type="similarity">
    <text evidence="1">Belongs to the Ole e I family.</text>
</comment>
<keyword evidence="3" id="KW-0732">Signal</keyword>
<name>A0A835DQF6_TETSI</name>
<dbReference type="EMBL" id="JABCRI010000003">
    <property type="protein sequence ID" value="KAF8409039.1"/>
    <property type="molecule type" value="Genomic_DNA"/>
</dbReference>
<keyword evidence="5" id="KW-1185">Reference proteome</keyword>
<feature type="chain" id="PRO_5032991192" evidence="3">
    <location>
        <begin position="27"/>
        <end position="165"/>
    </location>
</feature>
<evidence type="ECO:0000256" key="1">
    <source>
        <dbReference type="ARBA" id="ARBA00010049"/>
    </source>
</evidence>
<dbReference type="PROSITE" id="PS00925">
    <property type="entry name" value="OLEEI"/>
    <property type="match status" value="1"/>
</dbReference>
<reference evidence="4 5" key="1">
    <citation type="submission" date="2020-04" db="EMBL/GenBank/DDBJ databases">
        <title>Plant Genome Project.</title>
        <authorList>
            <person name="Zhang R.-G."/>
        </authorList>
    </citation>
    <scope>NUCLEOTIDE SEQUENCE [LARGE SCALE GENOMIC DNA]</scope>
    <source>
        <strain evidence="4">YNK0</strain>
        <tissue evidence="4">Leaf</tissue>
    </source>
</reference>
<protein>
    <submittedName>
        <fullName evidence="4">Uncharacterized protein</fullName>
    </submittedName>
</protein>
<accession>A0A835DQF6</accession>
<dbReference type="PANTHER" id="PTHR31614">
    <property type="entry name" value="PROTEIN DOWNSTREAM OF FLC-RELATED"/>
    <property type="match status" value="1"/>
</dbReference>
<dbReference type="Pfam" id="PF01190">
    <property type="entry name" value="Pollen_Ole_e_1"/>
    <property type="match status" value="1"/>
</dbReference>
<dbReference type="AlphaFoldDB" id="A0A835DQF6"/>
<sequence length="165" mass="18051">MAASSRAFLLLATALCFFSLLGFAHCHSNLFVEGKVYCDTCRVQFETKLSKYLPGAKVHLECRNRNDGNITYTAEGECDDKSAYSIPVAGEHEEDICEVVLGKSNNPDCAGILPGRDRARVYISSNNGISSLVRYANSLGFIKKEALPECPEILKELGILPSEVL</sequence>
<comment type="caution">
    <text evidence="4">The sequence shown here is derived from an EMBL/GenBank/DDBJ whole genome shotgun (WGS) entry which is preliminary data.</text>
</comment>
<dbReference type="PANTHER" id="PTHR31614:SF2">
    <property type="entry name" value="F28N24.16 PROTEIN"/>
    <property type="match status" value="1"/>
</dbReference>
<evidence type="ECO:0000313" key="5">
    <source>
        <dbReference type="Proteomes" id="UP000655225"/>
    </source>
</evidence>
<evidence type="ECO:0000256" key="3">
    <source>
        <dbReference type="SAM" id="SignalP"/>
    </source>
</evidence>
<evidence type="ECO:0000313" key="4">
    <source>
        <dbReference type="EMBL" id="KAF8409039.1"/>
    </source>
</evidence>
<dbReference type="OMA" id="TTDEYGW"/>
<organism evidence="4 5">
    <name type="scientific">Tetracentron sinense</name>
    <name type="common">Spur-leaf</name>
    <dbReference type="NCBI Taxonomy" id="13715"/>
    <lineage>
        <taxon>Eukaryota</taxon>
        <taxon>Viridiplantae</taxon>
        <taxon>Streptophyta</taxon>
        <taxon>Embryophyta</taxon>
        <taxon>Tracheophyta</taxon>
        <taxon>Spermatophyta</taxon>
        <taxon>Magnoliopsida</taxon>
        <taxon>Trochodendrales</taxon>
        <taxon>Trochodendraceae</taxon>
        <taxon>Tetracentron</taxon>
    </lineage>
</organism>
<dbReference type="Proteomes" id="UP000655225">
    <property type="component" value="Unassembled WGS sequence"/>
</dbReference>
<gene>
    <name evidence="4" type="ORF">HHK36_005111</name>
</gene>
<dbReference type="InterPro" id="IPR006040">
    <property type="entry name" value="Allergen_Ole_e_I_CS"/>
</dbReference>
<dbReference type="OrthoDB" id="1888725at2759"/>
<evidence type="ECO:0000256" key="2">
    <source>
        <dbReference type="ARBA" id="ARBA00023157"/>
    </source>
</evidence>
<keyword evidence="2" id="KW-1015">Disulfide bond</keyword>
<dbReference type="InterPro" id="IPR006041">
    <property type="entry name" value="Pollen_Ole_e1_allergen"/>
</dbReference>
<feature type="signal peptide" evidence="3">
    <location>
        <begin position="1"/>
        <end position="26"/>
    </location>
</feature>
<dbReference type="GO" id="GO:0005615">
    <property type="term" value="C:extracellular space"/>
    <property type="evidence" value="ECO:0007669"/>
    <property type="project" value="InterPro"/>
</dbReference>
<proteinExistence type="inferred from homology"/>